<reference evidence="4" key="1">
    <citation type="submission" date="2016-10" db="EMBL/GenBank/DDBJ databases">
        <authorList>
            <person name="Varghese N."/>
            <person name="Submissions S."/>
        </authorList>
    </citation>
    <scope>NUCLEOTIDE SEQUENCE [LARGE SCALE GENOMIC DNA]</scope>
    <source>
        <strain evidence="4">CGMCC 4.3147</strain>
    </source>
</reference>
<feature type="compositionally biased region" description="Basic and acidic residues" evidence="1">
    <location>
        <begin position="1"/>
        <end position="11"/>
    </location>
</feature>
<proteinExistence type="predicted"/>
<evidence type="ECO:0000256" key="1">
    <source>
        <dbReference type="SAM" id="MobiDB-lite"/>
    </source>
</evidence>
<sequence>MPAEPAERRQDQAPTPAERPLSRTGKLVRVAAAALMVLALMATSVWGEDDFFPFAPFKMYSRGADPDGWVKSTNVFLIDAEGERIAVDDDDTGFRRAELEGQLPRFREDPDLLAHIAEAYEAAHPGDPEIVAAEIITRRYELVDGERTGEETEETVAVWTEEGAA</sequence>
<protein>
    <submittedName>
        <fullName evidence="3">Uncharacterized protein</fullName>
    </submittedName>
</protein>
<dbReference type="EMBL" id="FNGF01000004">
    <property type="protein sequence ID" value="SDL26149.1"/>
    <property type="molecule type" value="Genomic_DNA"/>
</dbReference>
<dbReference type="Proteomes" id="UP000198662">
    <property type="component" value="Unassembled WGS sequence"/>
</dbReference>
<dbReference type="AlphaFoldDB" id="A0A1G9ILH3"/>
<dbReference type="OrthoDB" id="4842880at2"/>
<evidence type="ECO:0000313" key="3">
    <source>
        <dbReference type="EMBL" id="SDL26149.1"/>
    </source>
</evidence>
<keyword evidence="2" id="KW-1133">Transmembrane helix</keyword>
<feature type="region of interest" description="Disordered" evidence="1">
    <location>
        <begin position="1"/>
        <end position="21"/>
    </location>
</feature>
<dbReference type="RefSeq" id="WP_091051324.1">
    <property type="nucleotide sequence ID" value="NZ_FNGF01000004.1"/>
</dbReference>
<evidence type="ECO:0000313" key="4">
    <source>
        <dbReference type="Proteomes" id="UP000198662"/>
    </source>
</evidence>
<keyword evidence="2" id="KW-0812">Transmembrane</keyword>
<keyword evidence="2" id="KW-0472">Membrane</keyword>
<keyword evidence="4" id="KW-1185">Reference proteome</keyword>
<feature type="transmembrane region" description="Helical" evidence="2">
    <location>
        <begin position="27"/>
        <end position="47"/>
    </location>
</feature>
<evidence type="ECO:0000256" key="2">
    <source>
        <dbReference type="SAM" id="Phobius"/>
    </source>
</evidence>
<gene>
    <name evidence="3" type="ORF">SAMN05216298_3327</name>
</gene>
<dbReference type="STRING" id="380244.SAMN05216298_3327"/>
<accession>A0A1G9ILH3</accession>
<name>A0A1G9ILH3_9ACTN</name>
<organism evidence="3 4">
    <name type="scientific">Glycomyces sambucus</name>
    <dbReference type="NCBI Taxonomy" id="380244"/>
    <lineage>
        <taxon>Bacteria</taxon>
        <taxon>Bacillati</taxon>
        <taxon>Actinomycetota</taxon>
        <taxon>Actinomycetes</taxon>
        <taxon>Glycomycetales</taxon>
        <taxon>Glycomycetaceae</taxon>
        <taxon>Glycomyces</taxon>
    </lineage>
</organism>